<dbReference type="RefSeq" id="WP_155441380.1">
    <property type="nucleotide sequence ID" value="NZ_WNLA01000019.1"/>
</dbReference>
<comment type="caution">
    <text evidence="1">The sequence shown here is derived from an EMBL/GenBank/DDBJ whole genome shotgun (WGS) entry which is preliminary data.</text>
</comment>
<name>A0A6L6Q7A8_9BURK</name>
<protein>
    <submittedName>
        <fullName evidence="1">Uncharacterized protein</fullName>
    </submittedName>
</protein>
<proteinExistence type="predicted"/>
<dbReference type="OrthoDB" id="8704354at2"/>
<reference evidence="1 2" key="1">
    <citation type="submission" date="2019-11" db="EMBL/GenBank/DDBJ databases">
        <title>Type strains purchased from KCTC, JCM and DSMZ.</title>
        <authorList>
            <person name="Lu H."/>
        </authorList>
    </citation>
    <scope>NUCLEOTIDE SEQUENCE [LARGE SCALE GENOMIC DNA]</scope>
    <source>
        <strain evidence="1 2">KCTC 42409</strain>
    </source>
</reference>
<dbReference type="AlphaFoldDB" id="A0A6L6Q7A8"/>
<evidence type="ECO:0000313" key="2">
    <source>
        <dbReference type="Proteomes" id="UP000484015"/>
    </source>
</evidence>
<dbReference type="Proteomes" id="UP000484015">
    <property type="component" value="Unassembled WGS sequence"/>
</dbReference>
<evidence type="ECO:0000313" key="1">
    <source>
        <dbReference type="EMBL" id="MTW05032.1"/>
    </source>
</evidence>
<gene>
    <name evidence="1" type="ORF">GM668_23425</name>
</gene>
<dbReference type="EMBL" id="WNLA01000019">
    <property type="protein sequence ID" value="MTW05032.1"/>
    <property type="molecule type" value="Genomic_DNA"/>
</dbReference>
<organism evidence="1 2">
    <name type="scientific">Pseudoduganella ginsengisoli</name>
    <dbReference type="NCBI Taxonomy" id="1462440"/>
    <lineage>
        <taxon>Bacteria</taxon>
        <taxon>Pseudomonadati</taxon>
        <taxon>Pseudomonadota</taxon>
        <taxon>Betaproteobacteria</taxon>
        <taxon>Burkholderiales</taxon>
        <taxon>Oxalobacteraceae</taxon>
        <taxon>Telluria group</taxon>
        <taxon>Pseudoduganella</taxon>
    </lineage>
</organism>
<sequence>MYTSSTEAVINELIFSVYGAQADARQRHVLRQALHALVRQARAEQLQEMRRDVWRASGMAWLAPGGSGDFVALPHTPHDTGGHGS</sequence>
<accession>A0A6L6Q7A8</accession>
<keyword evidence="2" id="KW-1185">Reference proteome</keyword>